<dbReference type="OrthoDB" id="5860246at2759"/>
<keyword evidence="3" id="KW-0539">Nucleus</keyword>
<protein>
    <recommendedName>
        <fullName evidence="9">DNTTIP1_dimer domain-containing protein</fullName>
    </recommendedName>
</protein>
<accession>A0A811KG79</accession>
<proteinExistence type="predicted"/>
<evidence type="ECO:0000313" key="8">
    <source>
        <dbReference type="Proteomes" id="UP000614601"/>
    </source>
</evidence>
<dbReference type="InterPro" id="IPR041384">
    <property type="entry name" value="DNTTIP1_dimer"/>
</dbReference>
<evidence type="ECO:0000256" key="1">
    <source>
        <dbReference type="ARBA" id="ARBA00004123"/>
    </source>
</evidence>
<comment type="caution">
    <text evidence="7">The sequence shown here is derived from an EMBL/GenBank/DDBJ whole genome shotgun (WGS) entry which is preliminary data.</text>
</comment>
<evidence type="ECO:0000256" key="3">
    <source>
        <dbReference type="ARBA" id="ARBA00023242"/>
    </source>
</evidence>
<feature type="compositionally biased region" description="Low complexity" evidence="4">
    <location>
        <begin position="178"/>
        <end position="189"/>
    </location>
</feature>
<dbReference type="EMBL" id="CAJFDH010000003">
    <property type="protein sequence ID" value="CAD5215310.1"/>
    <property type="molecule type" value="Genomic_DNA"/>
</dbReference>
<evidence type="ECO:0000259" key="6">
    <source>
        <dbReference type="Pfam" id="PF21229"/>
    </source>
</evidence>
<keyword evidence="8" id="KW-1185">Reference proteome</keyword>
<dbReference type="EMBL" id="CAJFCW020000003">
    <property type="protein sequence ID" value="CAG9103845.1"/>
    <property type="molecule type" value="Genomic_DNA"/>
</dbReference>
<keyword evidence="2" id="KW-0238">DNA-binding</keyword>
<evidence type="ECO:0000313" key="7">
    <source>
        <dbReference type="EMBL" id="CAD5215310.1"/>
    </source>
</evidence>
<dbReference type="InterPro" id="IPR026064">
    <property type="entry name" value="TdIF1"/>
</dbReference>
<dbReference type="GO" id="GO:0003677">
    <property type="term" value="F:DNA binding"/>
    <property type="evidence" value="ECO:0007669"/>
    <property type="project" value="UniProtKB-KW"/>
</dbReference>
<dbReference type="Pfam" id="PF18192">
    <property type="entry name" value="DNTTIP1_dimer"/>
    <property type="match status" value="1"/>
</dbReference>
<organism evidence="7 8">
    <name type="scientific">Bursaphelenchus okinawaensis</name>
    <dbReference type="NCBI Taxonomy" id="465554"/>
    <lineage>
        <taxon>Eukaryota</taxon>
        <taxon>Metazoa</taxon>
        <taxon>Ecdysozoa</taxon>
        <taxon>Nematoda</taxon>
        <taxon>Chromadorea</taxon>
        <taxon>Rhabditida</taxon>
        <taxon>Tylenchina</taxon>
        <taxon>Tylenchomorpha</taxon>
        <taxon>Aphelenchoidea</taxon>
        <taxon>Aphelenchoididae</taxon>
        <taxon>Bursaphelenchus</taxon>
    </lineage>
</organism>
<feature type="domain" description="TdIF1 C-terminal" evidence="6">
    <location>
        <begin position="238"/>
        <end position="331"/>
    </location>
</feature>
<feature type="compositionally biased region" description="Basic and acidic residues" evidence="4">
    <location>
        <begin position="153"/>
        <end position="163"/>
    </location>
</feature>
<dbReference type="PANTHER" id="PTHR23399:SF2">
    <property type="entry name" value="DEOXYNUCLEOTIDYLTRANSFERASE TERMINAL-INTERACTING PROTEIN 1"/>
    <property type="match status" value="1"/>
</dbReference>
<evidence type="ECO:0008006" key="9">
    <source>
        <dbReference type="Google" id="ProtNLM"/>
    </source>
</evidence>
<sequence>MIGGVSNPAELAFLTAGNGNGNKMNLKVEILENLLRASGDGNSAKINSLRQAIQRSKTDMAESLSDSLDLLRQVFQNEMTEEIKQVIDRHLRTTFAPAFENLKRNGHEHISRDCINELCLNILNGAKEPFISKIESDVKTCVPSGTLLKRRKENVDEDRKTYESDDNESDTSMASFSTNRTNNGRDTTTFSDRPKKRGRPRKVNVDTGRCGTPVMKGTTPVSFAEVCKWNPDRITPDVKFILGSKVSKLLNMGHRGHIFVKYPRMFRYVCDDEDKAWLFDRNISTRMSGKVFFVVLEDALEIAVQENAPANIQSEFYRYVFHVPERVMLKMKKLMFKPFESLKTRVAQTASPMQTSPLSMNRSFSNTPNLANINLNNMMNVIQQQPNALPTASVPRLMDDDKGFPFN</sequence>
<reference evidence="7" key="1">
    <citation type="submission" date="2020-09" db="EMBL/GenBank/DDBJ databases">
        <authorList>
            <person name="Kikuchi T."/>
        </authorList>
    </citation>
    <scope>NUCLEOTIDE SEQUENCE</scope>
    <source>
        <strain evidence="7">SH1</strain>
    </source>
</reference>
<evidence type="ECO:0000256" key="2">
    <source>
        <dbReference type="ARBA" id="ARBA00023125"/>
    </source>
</evidence>
<dbReference type="GO" id="GO:0005634">
    <property type="term" value="C:nucleus"/>
    <property type="evidence" value="ECO:0007669"/>
    <property type="project" value="UniProtKB-SubCell"/>
</dbReference>
<feature type="domain" description="DNTTIP1 dimerisation" evidence="5">
    <location>
        <begin position="67"/>
        <end position="131"/>
    </location>
</feature>
<dbReference type="Proteomes" id="UP000614601">
    <property type="component" value="Unassembled WGS sequence"/>
</dbReference>
<comment type="subcellular location">
    <subcellularLocation>
        <location evidence="1">Nucleus</location>
    </subcellularLocation>
</comment>
<evidence type="ECO:0000256" key="4">
    <source>
        <dbReference type="SAM" id="MobiDB-lite"/>
    </source>
</evidence>
<dbReference type="InterPro" id="IPR049121">
    <property type="entry name" value="TdIF1_C"/>
</dbReference>
<name>A0A811KG79_9BILA</name>
<dbReference type="GO" id="GO:0031491">
    <property type="term" value="F:nucleosome binding"/>
    <property type="evidence" value="ECO:0007669"/>
    <property type="project" value="TreeGrafter"/>
</dbReference>
<dbReference type="AlphaFoldDB" id="A0A811KG79"/>
<dbReference type="Pfam" id="PF21229">
    <property type="entry name" value="TdIF1_2nd"/>
    <property type="match status" value="1"/>
</dbReference>
<dbReference type="Proteomes" id="UP000783686">
    <property type="component" value="Unassembled WGS sequence"/>
</dbReference>
<gene>
    <name evidence="7" type="ORF">BOKJ2_LOCUS6029</name>
</gene>
<dbReference type="PANTHER" id="PTHR23399">
    <property type="entry name" value="DEOXYNUCLEOTIDYLTRANSFERASE TERMINAL-INTERACTING PROTEIN 1"/>
    <property type="match status" value="1"/>
</dbReference>
<feature type="region of interest" description="Disordered" evidence="4">
    <location>
        <begin position="152"/>
        <end position="211"/>
    </location>
</feature>
<evidence type="ECO:0000259" key="5">
    <source>
        <dbReference type="Pfam" id="PF18192"/>
    </source>
</evidence>